<dbReference type="EMBL" id="FOLO01000035">
    <property type="protein sequence ID" value="SFD13506.1"/>
    <property type="molecule type" value="Genomic_DNA"/>
</dbReference>
<evidence type="ECO:0000313" key="2">
    <source>
        <dbReference type="EMBL" id="SFD13506.1"/>
    </source>
</evidence>
<dbReference type="SUPFAM" id="SSF53850">
    <property type="entry name" value="Periplasmic binding protein-like II"/>
    <property type="match status" value="1"/>
</dbReference>
<dbReference type="PANTHER" id="PTHR38834:SF3">
    <property type="entry name" value="SOLUTE-BINDING PROTEIN FAMILY 3_N-TERMINAL DOMAIN-CONTAINING PROTEIN"/>
    <property type="match status" value="1"/>
</dbReference>
<evidence type="ECO:0000259" key="1">
    <source>
        <dbReference type="Pfam" id="PF00497"/>
    </source>
</evidence>
<organism evidence="2 3">
    <name type="scientific">Pseudoalteromonas denitrificans DSM 6059</name>
    <dbReference type="NCBI Taxonomy" id="1123010"/>
    <lineage>
        <taxon>Bacteria</taxon>
        <taxon>Pseudomonadati</taxon>
        <taxon>Pseudomonadota</taxon>
        <taxon>Gammaproteobacteria</taxon>
        <taxon>Alteromonadales</taxon>
        <taxon>Pseudoalteromonadaceae</taxon>
        <taxon>Pseudoalteromonas</taxon>
    </lineage>
</organism>
<proteinExistence type="predicted"/>
<name>A0A1I1PUH2_9GAMM</name>
<dbReference type="Pfam" id="PF00497">
    <property type="entry name" value="SBP_bac_3"/>
    <property type="match status" value="1"/>
</dbReference>
<dbReference type="PANTHER" id="PTHR38834">
    <property type="entry name" value="PERIPLASMIC SUBSTRATE BINDING PROTEIN FAMILY 3"/>
    <property type="match status" value="1"/>
</dbReference>
<sequence length="246" mass="27778">MKLSIIFILCIFSFSTTSKETLRVVTENLPPYQIVKNNKLVAGTSYLIMKNVLKRAGFTSKIEVLPWARAYHTALNDKNVIIFSITRSVEREHQFHWLGTLRELKYRFYSLKSKKSIELNSVKEALNYKAVAVRDSFEADSLVKLGFISGDNLTLTVGYIEAWNMLLKGRADITYANVFIGDTIHKTLSFENTPFLKHGFTVEEYTLYVAASINTSNAILTKITAALNSLKADGTFTKILSAKEVQ</sequence>
<gene>
    <name evidence="2" type="ORF">SAMN02745724_03597</name>
</gene>
<protein>
    <submittedName>
        <fullName evidence="2">Polar amino acid transport system substrate-binding protein</fullName>
    </submittedName>
</protein>
<evidence type="ECO:0000313" key="3">
    <source>
        <dbReference type="Proteomes" id="UP000198862"/>
    </source>
</evidence>
<reference evidence="2 3" key="1">
    <citation type="submission" date="2016-10" db="EMBL/GenBank/DDBJ databases">
        <authorList>
            <person name="de Groot N.N."/>
        </authorList>
    </citation>
    <scope>NUCLEOTIDE SEQUENCE [LARGE SCALE GENOMIC DNA]</scope>
    <source>
        <strain evidence="2 3">DSM 6059</strain>
    </source>
</reference>
<dbReference type="STRING" id="1123010.SAMN02745724_03597"/>
<dbReference type="Gene3D" id="3.40.190.10">
    <property type="entry name" value="Periplasmic binding protein-like II"/>
    <property type="match status" value="2"/>
</dbReference>
<keyword evidence="3" id="KW-1185">Reference proteome</keyword>
<feature type="domain" description="Solute-binding protein family 3/N-terminal" evidence="1">
    <location>
        <begin position="23"/>
        <end position="240"/>
    </location>
</feature>
<dbReference type="AlphaFoldDB" id="A0A1I1PUH2"/>
<dbReference type="RefSeq" id="WP_177208093.1">
    <property type="nucleotide sequence ID" value="NZ_FOLO01000035.1"/>
</dbReference>
<dbReference type="InterPro" id="IPR001638">
    <property type="entry name" value="Solute-binding_3/MltF_N"/>
</dbReference>
<accession>A0A1I1PUH2</accession>
<dbReference type="Proteomes" id="UP000198862">
    <property type="component" value="Unassembled WGS sequence"/>
</dbReference>